<evidence type="ECO:0000313" key="1">
    <source>
        <dbReference type="EMBL" id="MFB9861547.1"/>
    </source>
</evidence>
<dbReference type="EMBL" id="JBHMAH010000031">
    <property type="protein sequence ID" value="MFB9861547.1"/>
    <property type="molecule type" value="Genomic_DNA"/>
</dbReference>
<dbReference type="Proteomes" id="UP001589740">
    <property type="component" value="Unassembled WGS sequence"/>
</dbReference>
<organism evidence="1 2">
    <name type="scientific">Salinicoccus siamensis</name>
    <dbReference type="NCBI Taxonomy" id="381830"/>
    <lineage>
        <taxon>Bacteria</taxon>
        <taxon>Bacillati</taxon>
        <taxon>Bacillota</taxon>
        <taxon>Bacilli</taxon>
        <taxon>Bacillales</taxon>
        <taxon>Staphylococcaceae</taxon>
        <taxon>Salinicoccus</taxon>
    </lineage>
</organism>
<dbReference type="RefSeq" id="WP_380572042.1">
    <property type="nucleotide sequence ID" value="NZ_JBHMAH010000031.1"/>
</dbReference>
<reference evidence="1 2" key="1">
    <citation type="submission" date="2024-09" db="EMBL/GenBank/DDBJ databases">
        <authorList>
            <person name="Sun Q."/>
            <person name="Mori K."/>
        </authorList>
    </citation>
    <scope>NUCLEOTIDE SEQUENCE [LARGE SCALE GENOMIC DNA]</scope>
    <source>
        <strain evidence="1 2">JCM 12822</strain>
    </source>
</reference>
<protein>
    <submittedName>
        <fullName evidence="1">Uncharacterized protein</fullName>
    </submittedName>
</protein>
<sequence>MIKVIDSYDVHVHGQLMRIVQSDQLDYGPDGFDMRQLMAREPRGSKYVNVMGYHLSGDTIHTYIDSFSGVHNQATMLKTLVRTLIDRGRLPERASYSVICDGRTFDLKHSQLAYTPLAEVAEAGNSFRSGDKTITLLETDITLEIDRLAEIKETLGSDGQHDYTVYLNRGRHLVFDAEGDIVAHPVHEVISLLHCSHETTAFNGAAVEVAGGMYHHPYFFISNSQFYIDETDIYTRGFVIK</sequence>
<gene>
    <name evidence="1" type="ORF">ACFFLE_10760</name>
</gene>
<name>A0ABV5Z937_9STAP</name>
<evidence type="ECO:0000313" key="2">
    <source>
        <dbReference type="Proteomes" id="UP001589740"/>
    </source>
</evidence>
<proteinExistence type="predicted"/>
<keyword evidence="2" id="KW-1185">Reference proteome</keyword>
<comment type="caution">
    <text evidence="1">The sequence shown here is derived from an EMBL/GenBank/DDBJ whole genome shotgun (WGS) entry which is preliminary data.</text>
</comment>
<accession>A0ABV5Z937</accession>